<evidence type="ECO:0000313" key="2">
    <source>
        <dbReference type="EMBL" id="RMA44164.1"/>
    </source>
</evidence>
<dbReference type="GO" id="GO:0016758">
    <property type="term" value="F:hexosyltransferase activity"/>
    <property type="evidence" value="ECO:0007669"/>
    <property type="project" value="InterPro"/>
</dbReference>
<dbReference type="EMBL" id="RCNT01000001">
    <property type="protein sequence ID" value="RMA44164.1"/>
    <property type="molecule type" value="Genomic_DNA"/>
</dbReference>
<dbReference type="Gene3D" id="3.40.50.2000">
    <property type="entry name" value="Glycogen Phosphorylase B"/>
    <property type="match status" value="1"/>
</dbReference>
<accession>A0A3L9Y5Y6</accession>
<comment type="caution">
    <text evidence="2">The sequence shown here is derived from an EMBL/GenBank/DDBJ whole genome shotgun (WGS) entry which is preliminary data.</text>
</comment>
<dbReference type="SUPFAM" id="SSF53756">
    <property type="entry name" value="UDP-Glycosyltransferase/glycogen phosphorylase"/>
    <property type="match status" value="1"/>
</dbReference>
<dbReference type="InterPro" id="IPR007235">
    <property type="entry name" value="Glyco_trans_28_C"/>
</dbReference>
<reference evidence="2 3" key="1">
    <citation type="submission" date="2018-10" db="EMBL/GenBank/DDBJ databases">
        <authorList>
            <person name="Jung H.S."/>
            <person name="Jeon C.O."/>
        </authorList>
    </citation>
    <scope>NUCLEOTIDE SEQUENCE [LARGE SCALE GENOMIC DNA]</scope>
    <source>
        <strain evidence="2 3">MA-7-27</strain>
    </source>
</reference>
<evidence type="ECO:0000313" key="3">
    <source>
        <dbReference type="Proteomes" id="UP000281343"/>
    </source>
</evidence>
<keyword evidence="3" id="KW-1185">Reference proteome</keyword>
<dbReference type="Proteomes" id="UP000281343">
    <property type="component" value="Unassembled WGS sequence"/>
</dbReference>
<organism evidence="2 3">
    <name type="scientific">Rhodophyticola porphyridii</name>
    <dbReference type="NCBI Taxonomy" id="1852017"/>
    <lineage>
        <taxon>Bacteria</taxon>
        <taxon>Pseudomonadati</taxon>
        <taxon>Pseudomonadota</taxon>
        <taxon>Alphaproteobacteria</taxon>
        <taxon>Rhodobacterales</taxon>
        <taxon>Roseobacteraceae</taxon>
        <taxon>Rhodophyticola</taxon>
    </lineage>
</organism>
<dbReference type="AlphaFoldDB" id="A0A3L9Y5Y6"/>
<dbReference type="PANTHER" id="PTHR21015">
    <property type="entry name" value="UDP-N-ACETYLGLUCOSAMINE--N-ACETYLMURAMYL-(PENTAPEPTIDE) PYROPHOSPHORYL-UNDECAPRENOL N-ACETYLGLUCOSAMINE TRANSFERASE 1"/>
    <property type="match status" value="1"/>
</dbReference>
<protein>
    <recommendedName>
        <fullName evidence="1">Glycosyl transferase family 28 C-terminal domain-containing protein</fullName>
    </recommendedName>
</protein>
<name>A0A3L9Y5Y6_9RHOB</name>
<dbReference type="PANTHER" id="PTHR21015:SF22">
    <property type="entry name" value="GLYCOSYLTRANSFERASE"/>
    <property type="match status" value="1"/>
</dbReference>
<proteinExistence type="predicted"/>
<feature type="domain" description="Glycosyl transferase family 28 C-terminal" evidence="1">
    <location>
        <begin position="593"/>
        <end position="676"/>
    </location>
</feature>
<sequence>MLADCTRRGDAGLRVAQEIRTYAGMGCHVGVIQLQVQPTHSVVSPDIQICVREGLVDVLPAKPSARAKLAIVHSPATLAAPIQDLRSVCADQVVFVHERKPVLSQMGLWLGLQIGPVAWAPTNRWVRAALAELNTPVPLLEEDWRPVGQELFSIPKRCDVARPTVCGRVSDPGPIQWPNSKEEIQAIYPIGAGRDFRVIGTPPKQLWKKLSGTSGLTVFDPREITVERFLEMLDVFMYFPGVSVPAMPETAIATAMASGKLVVLPKHLESHFGPGAIYADACDAPSRIADLEADKTAFDTARELAVFHSKIQFPEASRRETILDLLKETKPRKRRRISKTGPERVLFVPSNGIGLGHVARLLAIARRLDDRAEPIFATLAQAAPIIESFGYLAEYLPSQGDTKTIQAHWDAWFCAELGELLDRYEPRSVVFDGNNPTPGLVNAVLSRGRCGLVWVRRGMIGPTPSPYLENARFMDLIIEPGEVAGEWDHGPTAARQHEALVVDPITLLDSKEILPRKAAIEALGLSSDAPSVLVQLGAGANRDLPSLAEEIIEQLQRFPNLQIVLAEWENSPVGFQDLPATRVIRGFPLSRFFKAFDFSISAAGYNVFHEVMAAGLPTIFVANRHPAMDQQGIRAEYAQDEGASFDLPEDQLFHLPALCEALLNEKTRSFMRKQCKRLSRGNGAEAAAEAIMDMIGRR</sequence>
<evidence type="ECO:0000259" key="1">
    <source>
        <dbReference type="Pfam" id="PF04101"/>
    </source>
</evidence>
<gene>
    <name evidence="2" type="ORF">D9R08_04515</name>
</gene>
<dbReference type="Pfam" id="PF04101">
    <property type="entry name" value="Glyco_tran_28_C"/>
    <property type="match status" value="1"/>
</dbReference>